<protein>
    <submittedName>
        <fullName evidence="2">Uncharacterized protein</fullName>
    </submittedName>
</protein>
<gene>
    <name evidence="2" type="ORF">AGOR_G00154250</name>
</gene>
<evidence type="ECO:0000256" key="1">
    <source>
        <dbReference type="SAM" id="MobiDB-lite"/>
    </source>
</evidence>
<dbReference type="EMBL" id="JAERUA010000014">
    <property type="protein sequence ID" value="KAI1890491.1"/>
    <property type="molecule type" value="Genomic_DNA"/>
</dbReference>
<feature type="compositionally biased region" description="Low complexity" evidence="1">
    <location>
        <begin position="84"/>
        <end position="93"/>
    </location>
</feature>
<dbReference type="Proteomes" id="UP000829720">
    <property type="component" value="Unassembled WGS sequence"/>
</dbReference>
<evidence type="ECO:0000313" key="3">
    <source>
        <dbReference type="Proteomes" id="UP000829720"/>
    </source>
</evidence>
<comment type="caution">
    <text evidence="2">The sequence shown here is derived from an EMBL/GenBank/DDBJ whole genome shotgun (WGS) entry which is preliminary data.</text>
</comment>
<name>A0A8T3D1V3_9TELE</name>
<dbReference type="AlphaFoldDB" id="A0A8T3D1V3"/>
<feature type="compositionally biased region" description="Polar residues" evidence="1">
    <location>
        <begin position="52"/>
        <end position="74"/>
    </location>
</feature>
<accession>A0A8T3D1V3</accession>
<keyword evidence="3" id="KW-1185">Reference proteome</keyword>
<feature type="region of interest" description="Disordered" evidence="1">
    <location>
        <begin position="178"/>
        <end position="216"/>
    </location>
</feature>
<reference evidence="2" key="1">
    <citation type="submission" date="2021-01" db="EMBL/GenBank/DDBJ databases">
        <authorList>
            <person name="Zahm M."/>
            <person name="Roques C."/>
            <person name="Cabau C."/>
            <person name="Klopp C."/>
            <person name="Donnadieu C."/>
            <person name="Jouanno E."/>
            <person name="Lampietro C."/>
            <person name="Louis A."/>
            <person name="Herpin A."/>
            <person name="Echchiki A."/>
            <person name="Berthelot C."/>
            <person name="Parey E."/>
            <person name="Roest-Crollius H."/>
            <person name="Braasch I."/>
            <person name="Postlethwait J."/>
            <person name="Bobe J."/>
            <person name="Montfort J."/>
            <person name="Bouchez O."/>
            <person name="Begum T."/>
            <person name="Mejri S."/>
            <person name="Adams A."/>
            <person name="Chen W.-J."/>
            <person name="Guiguen Y."/>
        </authorList>
    </citation>
    <scope>NUCLEOTIDE SEQUENCE</scope>
    <source>
        <tissue evidence="2">Blood</tissue>
    </source>
</reference>
<evidence type="ECO:0000313" key="2">
    <source>
        <dbReference type="EMBL" id="KAI1890491.1"/>
    </source>
</evidence>
<feature type="region of interest" description="Disordered" evidence="1">
    <location>
        <begin position="52"/>
        <end position="93"/>
    </location>
</feature>
<proteinExistence type="predicted"/>
<sequence length="227" mass="24870">MSSFDRLDVLRDQNKSLLTQLNDLRGRRPNLNVGPSGPRIACLSETSLQTAQQAGPHTGVSKTASLIPSSSQEGTALHVSGDQAESPASVESVSVVTLPGGQLGQARAALSRPRAPLTTELLASRTDRDQEEALASETDLFRRTTPLLHFGSQDMQSRGSPGYSERLQDEGNRRLVQAWQAGPKRPKSTPSFQERDQREMMQMTSEELDQDQDEERHACAPCWDMTG</sequence>
<organism evidence="2 3">
    <name type="scientific">Albula goreensis</name>
    <dbReference type="NCBI Taxonomy" id="1534307"/>
    <lineage>
        <taxon>Eukaryota</taxon>
        <taxon>Metazoa</taxon>
        <taxon>Chordata</taxon>
        <taxon>Craniata</taxon>
        <taxon>Vertebrata</taxon>
        <taxon>Euteleostomi</taxon>
        <taxon>Actinopterygii</taxon>
        <taxon>Neopterygii</taxon>
        <taxon>Teleostei</taxon>
        <taxon>Albuliformes</taxon>
        <taxon>Albulidae</taxon>
        <taxon>Albula</taxon>
    </lineage>
</organism>